<evidence type="ECO:0000313" key="1">
    <source>
        <dbReference type="EMBL" id="PJI24500.1"/>
    </source>
</evidence>
<sequence>MIKEQIKQEIDKCIDAETKHTIAYIQKCYDLLLPYIKDKYENSRYIIQFSIQQFERIPIISCAAQFKMAIDNLHIISNLFSSSEPDWLDYINIEWNHKEIRFLLEKIKSLLPKESFGNKLYTEVANNLTEDERRKYVGFILDSTHRNGLKTRWNKDIIENTTLNCIVLYSICKKDYQMNLFLSFYYNLLDRINSSSEHQLARDIAENLLMIGYNENLQAESYYGACRCYTAAHNPIAGLLYLNIALNNLAIRRQPIPQQFAFDILWQVLKIMRELQMPQEECISFVTTEFEKLNCDEYKKLSFYHTTLSLRVASIDKSAPSKIFDFLNENRELIFKNIKHSAMPWLTLLHGIHEIFPALNFPGLQLYENTLKAAVEEDDNEMLLNLYENKKLVSHLKELLVKLNSTREHDDYSKDNQTALILAKRVLSQAVQEENPSNYIIAMQPKTDFTFVLPSNTQTGMYQKVNIEDVDGKEYKLSYQEIEKLEFLLQMDNSDAAMWIGKGDDSFYNMILLQDMYRFDTLKNLNEINLKDIQQNTIGQLRYSKEDKKNNASIYCKSKYDLKAEGEFLYKILENCFLPIPKVAARIFFMKDLEISHFPHQLFVDNRNNLFVGECMPTANVISTELFLKTNFKEPLHKDFSKAFWIPADSGELTFQVILSKLEETFQRYKIDIHRESSPITSLHSDLNIICAHGANNISETEWFYANEKPLIETNSIIGKGKLLILLVCHSGTITQSFQDNAMHTIIKRYIQMGYSSVIAPMWSLATDIIPKWLSTFLKYMEAEDYVVDAVFKANMQVKDEFIAPSAWACLHLFGNPYLQICDKPRIEILEKGKN</sequence>
<dbReference type="AlphaFoldDB" id="A0A2M8TKQ2"/>
<proteinExistence type="predicted"/>
<evidence type="ECO:0000313" key="2">
    <source>
        <dbReference type="Proteomes" id="UP000231201"/>
    </source>
</evidence>
<reference evidence="1 2" key="1">
    <citation type="submission" date="2017-11" db="EMBL/GenBank/DDBJ databases">
        <title>Genome sequencing of Prevotella intermedia KCOM 2833.</title>
        <authorList>
            <person name="Kook J.-K."/>
            <person name="Park S.-N."/>
            <person name="Lim Y.K."/>
        </authorList>
    </citation>
    <scope>NUCLEOTIDE SEQUENCE [LARGE SCALE GENOMIC DNA]</scope>
    <source>
        <strain evidence="1 2">KCOM 2833</strain>
    </source>
</reference>
<dbReference type="RefSeq" id="WP_088439685.1">
    <property type="nucleotide sequence ID" value="NZ_NHRV01000002.1"/>
</dbReference>
<name>A0A2M8TKQ2_PREIN</name>
<accession>A0A2M8TKQ2</accession>
<evidence type="ECO:0008006" key="3">
    <source>
        <dbReference type="Google" id="ProtNLM"/>
    </source>
</evidence>
<comment type="caution">
    <text evidence="1">The sequence shown here is derived from an EMBL/GenBank/DDBJ whole genome shotgun (WGS) entry which is preliminary data.</text>
</comment>
<dbReference type="EMBL" id="PENH01000002">
    <property type="protein sequence ID" value="PJI24500.1"/>
    <property type="molecule type" value="Genomic_DNA"/>
</dbReference>
<protein>
    <recommendedName>
        <fullName evidence="3">CHAT domain-containing protein</fullName>
    </recommendedName>
</protein>
<gene>
    <name evidence="1" type="ORF">CTM59_10380</name>
</gene>
<dbReference type="Proteomes" id="UP000231201">
    <property type="component" value="Unassembled WGS sequence"/>
</dbReference>
<organism evidence="1 2">
    <name type="scientific">Prevotella intermedia</name>
    <dbReference type="NCBI Taxonomy" id="28131"/>
    <lineage>
        <taxon>Bacteria</taxon>
        <taxon>Pseudomonadati</taxon>
        <taxon>Bacteroidota</taxon>
        <taxon>Bacteroidia</taxon>
        <taxon>Bacteroidales</taxon>
        <taxon>Prevotellaceae</taxon>
        <taxon>Prevotella</taxon>
    </lineage>
</organism>